<evidence type="ECO:0000313" key="2">
    <source>
        <dbReference type="Proteomes" id="UP000559653"/>
    </source>
</evidence>
<dbReference type="Proteomes" id="UP000559653">
    <property type="component" value="Unassembled WGS sequence"/>
</dbReference>
<gene>
    <name evidence="1" type="ORF">H2B03_05075</name>
</gene>
<accession>A0AC60VZI0</accession>
<proteinExistence type="predicted"/>
<evidence type="ECO:0000313" key="1">
    <source>
        <dbReference type="EMBL" id="MBA4452528.1"/>
    </source>
</evidence>
<organism evidence="1 2">
    <name type="scientific">Candidatus Nitrosomaritimum aestuariumsis</name>
    <dbReference type="NCBI Taxonomy" id="3342354"/>
    <lineage>
        <taxon>Archaea</taxon>
        <taxon>Nitrososphaerota</taxon>
        <taxon>Nitrososphaeria</taxon>
        <taxon>Nitrosopumilales</taxon>
        <taxon>Nitrosopumilaceae</taxon>
        <taxon>Candidatus Nitrosomaritimum</taxon>
    </lineage>
</organism>
<sequence length="540" mass="61609">MTFPYWILSILIIPTLIILGGVYIIESSYEQKVDQKLVEMKDKIFFQKQKIESDFAIIIKAQEGIAKQPEWKTLPHADLFDESIGGIPEDVESNKRTTARYFIEEFGFQSFGITTLDGQMYLLEPFSDQLSLSKFNFADREWFQGVLNSKETFVSEVFVSSATNHPIIVISTQLYSEEGDLIGMWGGGMDLEFLTLYLDNFRDEDTSIILLDNNGIVIANTDDITEHGKASENFLKFASNPNAYFYDSDLDLHVFHTTVKLQSKEWSLFATILEENFLVDAKQKKVEAYSLLGLMQIFLIVITYFVFKNVKKNHQLTQSLQENQDAMIKNERLSAIGELSAKIAHDIRNPLNNIKLSLDIINKKNSDQKLKEYFDKIDNNIFRISHQVNDVLNFLHKNRLKKEEVNIGNLIRTSIQNIPIPEAISLEISECMFKVNVDSIQLERAFTNLILNSVQAIGNKKGKITISIEEKDSICYITIEDSGTGIDSQNKDKIFEPLFTTKQQGTGLGLATVKNIIEMHNGSVNVEINPTRFIIKIPKY</sequence>
<name>A0AC60VZI0_9ARCH</name>
<reference evidence="1 2" key="1">
    <citation type="journal article" date="2020" name="Appl. Environ. Microbiol.">
        <title>Genomic Characteristics of a Novel Species of Ammonia-Oxidizing Archaea from the Jiulong River Estuary.</title>
        <authorList>
            <person name="Zou D."/>
            <person name="Wan R."/>
            <person name="Han L."/>
            <person name="Xu M.N."/>
            <person name="Liu Y."/>
            <person name="Liu H."/>
            <person name="Kao S.J."/>
            <person name="Li M."/>
        </authorList>
    </citation>
    <scope>NUCLEOTIDE SEQUENCE [LARGE SCALE GENOMIC DNA]</scope>
    <source>
        <strain evidence="1">W1bin1</strain>
    </source>
</reference>
<comment type="caution">
    <text evidence="1">The sequence shown here is derived from an EMBL/GenBank/DDBJ whole genome shotgun (WGS) entry which is preliminary data.</text>
</comment>
<dbReference type="EMBL" id="JACEMZ010000028">
    <property type="protein sequence ID" value="MBA4452528.1"/>
    <property type="molecule type" value="Genomic_DNA"/>
</dbReference>
<protein>
    <submittedName>
        <fullName evidence="1">GHKL domain-containing protein</fullName>
    </submittedName>
</protein>